<dbReference type="GO" id="GO:0015528">
    <property type="term" value="F:lactose:proton symporter activity"/>
    <property type="evidence" value="ECO:0007669"/>
    <property type="project" value="TreeGrafter"/>
</dbReference>
<keyword evidence="3" id="KW-1003">Cell membrane</keyword>
<dbReference type="InterPro" id="IPR026032">
    <property type="entry name" value="HcaT-like"/>
</dbReference>
<dbReference type="RefSeq" id="WP_047763648.1">
    <property type="nucleotide sequence ID" value="NZ_LAQL01000005.1"/>
</dbReference>
<keyword evidence="2" id="KW-0813">Transport</keyword>
<keyword evidence="5 8" id="KW-0812">Transmembrane</keyword>
<feature type="transmembrane region" description="Helical" evidence="8">
    <location>
        <begin position="138"/>
        <end position="158"/>
    </location>
</feature>
<feature type="domain" description="Major facilitator superfamily associated" evidence="9">
    <location>
        <begin position="13"/>
        <end position="360"/>
    </location>
</feature>
<dbReference type="Pfam" id="PF12832">
    <property type="entry name" value="MFS_1_like"/>
    <property type="match status" value="1"/>
</dbReference>
<evidence type="ECO:0000256" key="1">
    <source>
        <dbReference type="ARBA" id="ARBA00004429"/>
    </source>
</evidence>
<evidence type="ECO:0000256" key="8">
    <source>
        <dbReference type="SAM" id="Phobius"/>
    </source>
</evidence>
<name>A0A0H2MFG7_9PROT</name>
<dbReference type="NCBIfam" id="NF037955">
    <property type="entry name" value="mfs"/>
    <property type="match status" value="1"/>
</dbReference>
<feature type="transmembrane region" description="Helical" evidence="8">
    <location>
        <begin position="164"/>
        <end position="182"/>
    </location>
</feature>
<comment type="subcellular location">
    <subcellularLocation>
        <location evidence="1">Cell inner membrane</location>
        <topology evidence="1">Multi-pass membrane protein</topology>
    </subcellularLocation>
</comment>
<dbReference type="GO" id="GO:0030395">
    <property type="term" value="F:lactose binding"/>
    <property type="evidence" value="ECO:0007669"/>
    <property type="project" value="TreeGrafter"/>
</dbReference>
<dbReference type="PANTHER" id="PTHR23522:SF10">
    <property type="entry name" value="3-PHENYLPROPIONIC ACID TRANSPORTER-RELATED"/>
    <property type="match status" value="1"/>
</dbReference>
<dbReference type="SUPFAM" id="SSF103473">
    <property type="entry name" value="MFS general substrate transporter"/>
    <property type="match status" value="1"/>
</dbReference>
<dbReference type="STRING" id="1489064.WH96_07955"/>
<evidence type="ECO:0000256" key="6">
    <source>
        <dbReference type="ARBA" id="ARBA00022989"/>
    </source>
</evidence>
<feature type="transmembrane region" description="Helical" evidence="8">
    <location>
        <begin position="290"/>
        <end position="309"/>
    </location>
</feature>
<dbReference type="PIRSF" id="PIRSF004925">
    <property type="entry name" value="HcaT"/>
    <property type="match status" value="1"/>
</dbReference>
<protein>
    <recommendedName>
        <fullName evidence="9">Major facilitator superfamily associated domain-containing protein</fullName>
    </recommendedName>
</protein>
<dbReference type="OrthoDB" id="9150135at2"/>
<keyword evidence="11" id="KW-1185">Reference proteome</keyword>
<dbReference type="Gene3D" id="1.20.1250.20">
    <property type="entry name" value="MFS general substrate transporter like domains"/>
    <property type="match status" value="2"/>
</dbReference>
<evidence type="ECO:0000256" key="3">
    <source>
        <dbReference type="ARBA" id="ARBA00022475"/>
    </source>
</evidence>
<feature type="transmembrane region" description="Helical" evidence="8">
    <location>
        <begin position="357"/>
        <end position="376"/>
    </location>
</feature>
<proteinExistence type="predicted"/>
<comment type="caution">
    <text evidence="10">The sequence shown here is derived from an EMBL/GenBank/DDBJ whole genome shotgun (WGS) entry which is preliminary data.</text>
</comment>
<accession>A0A0H2MFG7</accession>
<dbReference type="PANTHER" id="PTHR23522">
    <property type="entry name" value="BLL5896 PROTEIN"/>
    <property type="match status" value="1"/>
</dbReference>
<dbReference type="InterPro" id="IPR024989">
    <property type="entry name" value="MFS_assoc_dom"/>
</dbReference>
<evidence type="ECO:0000256" key="4">
    <source>
        <dbReference type="ARBA" id="ARBA00022519"/>
    </source>
</evidence>
<evidence type="ECO:0000313" key="10">
    <source>
        <dbReference type="EMBL" id="KLN61098.1"/>
    </source>
</evidence>
<feature type="transmembrane region" description="Helical" evidence="8">
    <location>
        <begin position="99"/>
        <end position="117"/>
    </location>
</feature>
<evidence type="ECO:0000256" key="7">
    <source>
        <dbReference type="ARBA" id="ARBA00023136"/>
    </source>
</evidence>
<feature type="transmembrane region" description="Helical" evidence="8">
    <location>
        <begin position="45"/>
        <end position="66"/>
    </location>
</feature>
<feature type="transmembrane region" description="Helical" evidence="8">
    <location>
        <begin position="330"/>
        <end position="351"/>
    </location>
</feature>
<keyword evidence="4" id="KW-0997">Cell inner membrane</keyword>
<organism evidence="10 11">
    <name type="scientific">Kiloniella spongiae</name>
    <dbReference type="NCBI Taxonomy" id="1489064"/>
    <lineage>
        <taxon>Bacteria</taxon>
        <taxon>Pseudomonadati</taxon>
        <taxon>Pseudomonadota</taxon>
        <taxon>Alphaproteobacteria</taxon>
        <taxon>Rhodospirillales</taxon>
        <taxon>Kiloniellaceae</taxon>
        <taxon>Kiloniella</taxon>
    </lineage>
</organism>
<evidence type="ECO:0000313" key="11">
    <source>
        <dbReference type="Proteomes" id="UP000035444"/>
    </source>
</evidence>
<evidence type="ECO:0000256" key="2">
    <source>
        <dbReference type="ARBA" id="ARBA00022448"/>
    </source>
</evidence>
<evidence type="ECO:0000256" key="5">
    <source>
        <dbReference type="ARBA" id="ARBA00022692"/>
    </source>
</evidence>
<dbReference type="InterPro" id="IPR036259">
    <property type="entry name" value="MFS_trans_sf"/>
</dbReference>
<keyword evidence="7 8" id="KW-0472">Membrane</keyword>
<dbReference type="AlphaFoldDB" id="A0A0H2MFG7"/>
<sequence>MNKDSATRLGVPYSLFYIFVFMTMGIILVFWPLWLSDRGLSKSEIGNILSIPPFLMVLVSPAIALISEKSGYSRAVLFTTALVSCTFFFAFYFAEDFYLYLLLQAGASCCFLSLIPLGDTQTLKAVRLYDLNYGRIRLWGSLSFIATSFGVGHLLDVIDINWTLWLILCALIIVAFFSLTLPKLPKEQEKTTDNPRIFLRKPSFLFFILGAGMIIGSHAAYYAFGSLYLTSLGYSKSLVGFIWAFGVMAEVLLFAFSNKLFKSARSLHLIIIGSIAGIIRWGTLGFSDSMVLIIGIQVLHALTFGLTHLGSMSFITKHAPKDVSASAQSLYSSIANGLMMGLSIFVSGILFDIDPSYAFLAMVGMAATGGAIIWTLTRVVPPSSAPPAKEYIHQELP</sequence>
<dbReference type="Proteomes" id="UP000035444">
    <property type="component" value="Unassembled WGS sequence"/>
</dbReference>
<feature type="transmembrane region" description="Helical" evidence="8">
    <location>
        <begin position="75"/>
        <end position="93"/>
    </location>
</feature>
<keyword evidence="6 8" id="KW-1133">Transmembrane helix</keyword>
<feature type="transmembrane region" description="Helical" evidence="8">
    <location>
        <begin position="236"/>
        <end position="255"/>
    </location>
</feature>
<dbReference type="GO" id="GO:0005886">
    <property type="term" value="C:plasma membrane"/>
    <property type="evidence" value="ECO:0007669"/>
    <property type="project" value="UniProtKB-SubCell"/>
</dbReference>
<dbReference type="EMBL" id="LAQL01000005">
    <property type="protein sequence ID" value="KLN61098.1"/>
    <property type="molecule type" value="Genomic_DNA"/>
</dbReference>
<gene>
    <name evidence="10" type="ORF">WH96_07955</name>
</gene>
<feature type="transmembrane region" description="Helical" evidence="8">
    <location>
        <begin position="12"/>
        <end position="33"/>
    </location>
</feature>
<feature type="transmembrane region" description="Helical" evidence="8">
    <location>
        <begin position="267"/>
        <end position="284"/>
    </location>
</feature>
<feature type="transmembrane region" description="Helical" evidence="8">
    <location>
        <begin position="203"/>
        <end position="224"/>
    </location>
</feature>
<reference evidence="10 11" key="1">
    <citation type="submission" date="2015-03" db="EMBL/GenBank/DDBJ databases">
        <title>Genome Sequence of Kiloniella spongiae MEBiC09566, isolated from a marine sponge.</title>
        <authorList>
            <person name="Shao Z."/>
            <person name="Wang L."/>
            <person name="Li X."/>
        </authorList>
    </citation>
    <scope>NUCLEOTIDE SEQUENCE [LARGE SCALE GENOMIC DNA]</scope>
    <source>
        <strain evidence="10 11">MEBiC09566</strain>
    </source>
</reference>
<evidence type="ECO:0000259" key="9">
    <source>
        <dbReference type="Pfam" id="PF12832"/>
    </source>
</evidence>